<evidence type="ECO:0000256" key="1">
    <source>
        <dbReference type="ARBA" id="ARBA00004236"/>
    </source>
</evidence>
<feature type="binding site" description="axial binding residue" evidence="12">
    <location>
        <position position="212"/>
    </location>
    <ligand>
        <name>heme c</name>
        <dbReference type="ChEBI" id="CHEBI:61717"/>
        <label>2</label>
    </ligand>
    <ligandPart>
        <name>Fe</name>
        <dbReference type="ChEBI" id="CHEBI:18248"/>
    </ligandPart>
</feature>
<dbReference type="Pfam" id="PF00034">
    <property type="entry name" value="Cytochrom_C"/>
    <property type="match status" value="2"/>
</dbReference>
<feature type="binding site" description="axial binding residue" evidence="12">
    <location>
        <position position="65"/>
    </location>
    <ligand>
        <name>heme c</name>
        <dbReference type="ChEBI" id="CHEBI:61717"/>
        <label>1</label>
    </ligand>
    <ligandPart>
        <name>Fe</name>
        <dbReference type="ChEBI" id="CHEBI:18248"/>
    </ligandPart>
</feature>
<evidence type="ECO:0000256" key="10">
    <source>
        <dbReference type="ARBA" id="ARBA00023136"/>
    </source>
</evidence>
<comment type="subcellular location">
    <subcellularLocation>
        <location evidence="1">Cell membrane</location>
    </subcellularLocation>
</comment>
<dbReference type="InterPro" id="IPR051459">
    <property type="entry name" value="Cytochrome_c-type_DH"/>
</dbReference>
<dbReference type="RefSeq" id="WP_265896110.1">
    <property type="nucleotide sequence ID" value="NZ_JAPIVE010000002.1"/>
</dbReference>
<feature type="binding site" description="covalent" evidence="11">
    <location>
        <position position="346"/>
    </location>
    <ligand>
        <name>heme c</name>
        <dbReference type="ChEBI" id="CHEBI:61717"/>
        <label>3</label>
    </ligand>
</feature>
<sequence>MKLYCGNDTIASKRGRGALALLTGTLLAGAMAPGMTYAQGDARPDSQALARGAYLARAGDCVACHSAPEGKAFAGGLEIKSPLGSIYSTNITPDPETGIGNYTEAEFAAALRDGKRADGSHLYPAMPYPSYARLTDQDVHALYVYFMQGVTPVNHQPPQTALSFPFNQRWGMSVWNWLFADKAPFTPTQGDSAEINRGRYLVEGLGHCGSCHTPRGLFQQEKALGDDEGDNYLAGADLNDWWAPSLRGKGTGQGVAGWTRQDIVDYLATGRNAHSAVSGEMTSVIVNSTSHLSSEDLGAIAAYLKSLPVPRDHGKAPADADIKATEQHLSTGTSLSSGEALYLDNCNACHFANGQGASEVFPSLVGNSQANADNPTALIHTILNGAQLPSTPQKPEALMMPGFGWRLSNQEVADLATFVRAGWGNTGGAVTAEQVQQVRASMDERSGFSGAPDSESQHAADTGSAHSS</sequence>
<evidence type="ECO:0000256" key="13">
    <source>
        <dbReference type="SAM" id="MobiDB-lite"/>
    </source>
</evidence>
<dbReference type="GO" id="GO:0016614">
    <property type="term" value="F:oxidoreductase activity, acting on CH-OH group of donors"/>
    <property type="evidence" value="ECO:0007669"/>
    <property type="project" value="InterPro"/>
</dbReference>
<protein>
    <submittedName>
        <fullName evidence="15">Cytochrome c</fullName>
    </submittedName>
</protein>
<feature type="binding site" description="covalent" evidence="11">
    <location>
        <position position="349"/>
    </location>
    <ligand>
        <name>heme c</name>
        <dbReference type="ChEBI" id="CHEBI:61717"/>
        <label>3</label>
    </ligand>
</feature>
<dbReference type="EMBL" id="JAPIVE010000002">
    <property type="protein sequence ID" value="MCX2524187.1"/>
    <property type="molecule type" value="Genomic_DNA"/>
</dbReference>
<feature type="domain" description="Cytochrome c" evidence="14">
    <location>
        <begin position="47"/>
        <end position="150"/>
    </location>
</feature>
<keyword evidence="2" id="KW-0813">Transport</keyword>
<feature type="binding site" description="covalent" evidence="11">
    <location>
        <position position="61"/>
    </location>
    <ligand>
        <name>heme c</name>
        <dbReference type="ChEBI" id="CHEBI:61717"/>
        <label>1</label>
    </ligand>
</feature>
<keyword evidence="9 12" id="KW-0408">Iron</keyword>
<dbReference type="InterPro" id="IPR009056">
    <property type="entry name" value="Cyt_c-like_dom"/>
</dbReference>
<feature type="domain" description="Cytochrome c" evidence="14">
    <location>
        <begin position="193"/>
        <end position="308"/>
    </location>
</feature>
<dbReference type="Proteomes" id="UP001165678">
    <property type="component" value="Unassembled WGS sequence"/>
</dbReference>
<feature type="binding site" description="covalent" evidence="11">
    <location>
        <position position="211"/>
    </location>
    <ligand>
        <name>heme c</name>
        <dbReference type="ChEBI" id="CHEBI:61717"/>
        <label>2</label>
    </ligand>
</feature>
<dbReference type="PROSITE" id="PS51007">
    <property type="entry name" value="CYTC"/>
    <property type="match status" value="3"/>
</dbReference>
<dbReference type="PANTHER" id="PTHR35008:SF8">
    <property type="entry name" value="ALCOHOL DEHYDROGENASE CYTOCHROME C SUBUNIT"/>
    <property type="match status" value="1"/>
</dbReference>
<evidence type="ECO:0000256" key="5">
    <source>
        <dbReference type="ARBA" id="ARBA00022723"/>
    </source>
</evidence>
<organism evidence="15 16">
    <name type="scientific">Larsenimonas rhizosphaerae</name>
    <dbReference type="NCBI Taxonomy" id="2944682"/>
    <lineage>
        <taxon>Bacteria</taxon>
        <taxon>Pseudomonadati</taxon>
        <taxon>Pseudomonadota</taxon>
        <taxon>Gammaproteobacteria</taxon>
        <taxon>Oceanospirillales</taxon>
        <taxon>Halomonadaceae</taxon>
        <taxon>Larsenimonas</taxon>
    </lineage>
</organism>
<dbReference type="SUPFAM" id="SSF46626">
    <property type="entry name" value="Cytochrome c"/>
    <property type="match status" value="3"/>
</dbReference>
<comment type="caution">
    <text evidence="15">The sequence shown here is derived from an EMBL/GenBank/DDBJ whole genome shotgun (WGS) entry which is preliminary data.</text>
</comment>
<dbReference type="GO" id="GO:0020037">
    <property type="term" value="F:heme binding"/>
    <property type="evidence" value="ECO:0007669"/>
    <property type="project" value="InterPro"/>
</dbReference>
<proteinExistence type="predicted"/>
<keyword evidence="10" id="KW-0472">Membrane</keyword>
<evidence type="ECO:0000313" key="16">
    <source>
        <dbReference type="Proteomes" id="UP001165678"/>
    </source>
</evidence>
<dbReference type="InterPro" id="IPR036909">
    <property type="entry name" value="Cyt_c-like_dom_sf"/>
</dbReference>
<keyword evidence="8" id="KW-0249">Electron transport</keyword>
<evidence type="ECO:0000256" key="12">
    <source>
        <dbReference type="PIRSR" id="PIRSR000018-51"/>
    </source>
</evidence>
<evidence type="ECO:0000313" key="15">
    <source>
        <dbReference type="EMBL" id="MCX2524187.1"/>
    </source>
</evidence>
<evidence type="ECO:0000259" key="14">
    <source>
        <dbReference type="PROSITE" id="PS51007"/>
    </source>
</evidence>
<feature type="domain" description="Cytochrome c" evidence="14">
    <location>
        <begin position="333"/>
        <end position="423"/>
    </location>
</feature>
<reference evidence="15" key="1">
    <citation type="submission" date="2022-11" db="EMBL/GenBank/DDBJ databases">
        <title>Larsenimonas rhizosphaerae sp. nov., isolated from a tidal mudflat.</title>
        <authorList>
            <person name="Lee S.D."/>
            <person name="Kim I.S."/>
        </authorList>
    </citation>
    <scope>NUCLEOTIDE SEQUENCE</scope>
    <source>
        <strain evidence="15">GH2-1</strain>
    </source>
</reference>
<name>A0AA41ZG79_9GAMM</name>
<feature type="binding site" description="covalent" evidence="11">
    <location>
        <position position="64"/>
    </location>
    <ligand>
        <name>heme c</name>
        <dbReference type="ChEBI" id="CHEBI:61717"/>
        <label>1</label>
    </ligand>
</feature>
<dbReference type="AlphaFoldDB" id="A0AA41ZG79"/>
<evidence type="ECO:0000256" key="8">
    <source>
        <dbReference type="ARBA" id="ARBA00022982"/>
    </source>
</evidence>
<keyword evidence="16" id="KW-1185">Reference proteome</keyword>
<dbReference type="PRINTS" id="PR00605">
    <property type="entry name" value="CYTCHROMECIC"/>
</dbReference>
<evidence type="ECO:0000256" key="11">
    <source>
        <dbReference type="PIRSR" id="PIRSR000018-50"/>
    </source>
</evidence>
<dbReference type="GO" id="GO:0009055">
    <property type="term" value="F:electron transfer activity"/>
    <property type="evidence" value="ECO:0007669"/>
    <property type="project" value="InterPro"/>
</dbReference>
<keyword evidence="4 11" id="KW-0349">Heme</keyword>
<keyword evidence="3" id="KW-1003">Cell membrane</keyword>
<dbReference type="Gene3D" id="1.10.760.10">
    <property type="entry name" value="Cytochrome c-like domain"/>
    <property type="match status" value="3"/>
</dbReference>
<evidence type="ECO:0000256" key="7">
    <source>
        <dbReference type="ARBA" id="ARBA00022737"/>
    </source>
</evidence>
<evidence type="ECO:0000256" key="4">
    <source>
        <dbReference type="ARBA" id="ARBA00022617"/>
    </source>
</evidence>
<feature type="region of interest" description="Disordered" evidence="13">
    <location>
        <begin position="439"/>
        <end position="468"/>
    </location>
</feature>
<evidence type="ECO:0000256" key="6">
    <source>
        <dbReference type="ARBA" id="ARBA00022729"/>
    </source>
</evidence>
<gene>
    <name evidence="15" type="ORF">OQ287_08035</name>
</gene>
<dbReference type="InterPro" id="IPR014353">
    <property type="entry name" value="Membr-bd_ADH_cyt_c"/>
</dbReference>
<accession>A0AA41ZG79</accession>
<dbReference type="InterPro" id="IPR008168">
    <property type="entry name" value="Cyt_C_IC"/>
</dbReference>
<evidence type="ECO:0000256" key="9">
    <source>
        <dbReference type="ARBA" id="ARBA00023004"/>
    </source>
</evidence>
<dbReference type="GO" id="GO:0005506">
    <property type="term" value="F:iron ion binding"/>
    <property type="evidence" value="ECO:0007669"/>
    <property type="project" value="InterPro"/>
</dbReference>
<keyword evidence="7" id="KW-0677">Repeat</keyword>
<feature type="binding site" description="axial binding residue" evidence="12">
    <location>
        <position position="350"/>
    </location>
    <ligand>
        <name>heme c</name>
        <dbReference type="ChEBI" id="CHEBI:61717"/>
        <label>3</label>
    </ligand>
    <ligandPart>
        <name>Fe</name>
        <dbReference type="ChEBI" id="CHEBI:18248"/>
    </ligandPart>
</feature>
<dbReference type="PIRSF" id="PIRSF000018">
    <property type="entry name" value="Mb_ADH_cyt_c"/>
    <property type="match status" value="1"/>
</dbReference>
<dbReference type="GO" id="GO:0005886">
    <property type="term" value="C:plasma membrane"/>
    <property type="evidence" value="ECO:0007669"/>
    <property type="project" value="UniProtKB-SubCell"/>
</dbReference>
<keyword evidence="6" id="KW-0732">Signal</keyword>
<keyword evidence="5 12" id="KW-0479">Metal-binding</keyword>
<evidence type="ECO:0000256" key="3">
    <source>
        <dbReference type="ARBA" id="ARBA00022475"/>
    </source>
</evidence>
<evidence type="ECO:0000256" key="2">
    <source>
        <dbReference type="ARBA" id="ARBA00022448"/>
    </source>
</evidence>
<dbReference type="PANTHER" id="PTHR35008">
    <property type="entry name" value="BLL4482 PROTEIN-RELATED"/>
    <property type="match status" value="1"/>
</dbReference>
<feature type="binding site" description="covalent" evidence="11">
    <location>
        <position position="208"/>
    </location>
    <ligand>
        <name>heme c</name>
        <dbReference type="ChEBI" id="CHEBI:61717"/>
        <label>2</label>
    </ligand>
</feature>
<comment type="cofactor">
    <cofactor evidence="11">
        <name>heme c</name>
        <dbReference type="ChEBI" id="CHEBI:61717"/>
    </cofactor>
    <text evidence="11">Binds 3 heme c groups covalently per subunit.</text>
</comment>